<reference evidence="1" key="1">
    <citation type="submission" date="2023-11" db="EMBL/GenBank/DDBJ databases">
        <authorList>
            <person name="Poullet M."/>
        </authorList>
    </citation>
    <scope>NUCLEOTIDE SEQUENCE</scope>
    <source>
        <strain evidence="1">E1834</strain>
    </source>
</reference>
<organism evidence="1 2">
    <name type="scientific">Meloidogyne enterolobii</name>
    <name type="common">Root-knot nematode worm</name>
    <name type="synonym">Meloidogyne mayaguensis</name>
    <dbReference type="NCBI Taxonomy" id="390850"/>
    <lineage>
        <taxon>Eukaryota</taxon>
        <taxon>Metazoa</taxon>
        <taxon>Ecdysozoa</taxon>
        <taxon>Nematoda</taxon>
        <taxon>Chromadorea</taxon>
        <taxon>Rhabditida</taxon>
        <taxon>Tylenchina</taxon>
        <taxon>Tylenchomorpha</taxon>
        <taxon>Tylenchoidea</taxon>
        <taxon>Meloidogynidae</taxon>
        <taxon>Meloidogyninae</taxon>
        <taxon>Meloidogyne</taxon>
    </lineage>
</organism>
<evidence type="ECO:0000313" key="2">
    <source>
        <dbReference type="Proteomes" id="UP001497535"/>
    </source>
</evidence>
<proteinExistence type="predicted"/>
<keyword evidence="2" id="KW-1185">Reference proteome</keyword>
<evidence type="ECO:0000313" key="1">
    <source>
        <dbReference type="EMBL" id="CAK5073832.1"/>
    </source>
</evidence>
<gene>
    <name evidence="1" type="ORF">MENTE1834_LOCUS20523</name>
</gene>
<comment type="caution">
    <text evidence="1">The sequence shown here is derived from an EMBL/GenBank/DDBJ whole genome shotgun (WGS) entry which is preliminary data.</text>
</comment>
<sequence>MISNNNSTEPTPSSSSSQHISFKDLCKSLIKEETNFEEGSDNNNNGYLMEREGEKNPVYGPRKMILPGTTFIYSIKSTLGSPNSKLQLNDTEQPQQLFSQHLPQFPISLSSTNPSAAALFPLSAASLFSLLENGFERTPNGEEENTTPIENLSNSSFEVRERNESEFVFNNNESIETVVNNNFSNNNNSNIISIANNEDNTLSNIFGIPQNSFNGVTPIDQILQISRQLFGDNIAKQQQLNNNSNNIMGRKGGNNGSSNGRQEENNTNTLTASDRKRVNCLKK</sequence>
<dbReference type="EMBL" id="CAVMJV010000024">
    <property type="protein sequence ID" value="CAK5073832.1"/>
    <property type="molecule type" value="Genomic_DNA"/>
</dbReference>
<name>A0ACB0Z4E1_MELEN</name>
<protein>
    <submittedName>
        <fullName evidence="1">Uncharacterized protein</fullName>
    </submittedName>
</protein>
<accession>A0ACB0Z4E1</accession>
<dbReference type="Proteomes" id="UP001497535">
    <property type="component" value="Unassembled WGS sequence"/>
</dbReference>